<dbReference type="Pfam" id="PF00651">
    <property type="entry name" value="BTB"/>
    <property type="match status" value="1"/>
</dbReference>
<dbReference type="SMART" id="SM00449">
    <property type="entry name" value="SPRY"/>
    <property type="match status" value="1"/>
</dbReference>
<evidence type="ECO:0000256" key="1">
    <source>
        <dbReference type="ARBA" id="ARBA00004906"/>
    </source>
</evidence>
<dbReference type="Gene3D" id="2.60.120.920">
    <property type="match status" value="1"/>
</dbReference>
<dbReference type="PROSITE" id="PS50188">
    <property type="entry name" value="B302_SPRY"/>
    <property type="match status" value="1"/>
</dbReference>
<name>A0A914GXF8_GLORO</name>
<evidence type="ECO:0000259" key="4">
    <source>
        <dbReference type="PROSITE" id="PS50097"/>
    </source>
</evidence>
<dbReference type="InterPro" id="IPR013320">
    <property type="entry name" value="ConA-like_dom_sf"/>
</dbReference>
<feature type="domain" description="B30.2/SPRY" evidence="5">
    <location>
        <begin position="437"/>
        <end position="631"/>
    </location>
</feature>
<dbReference type="SMART" id="SM00875">
    <property type="entry name" value="BACK"/>
    <property type="match status" value="1"/>
</dbReference>
<dbReference type="SUPFAM" id="SSF49899">
    <property type="entry name" value="Concanavalin A-like lectins/glucanases"/>
    <property type="match status" value="1"/>
</dbReference>
<protein>
    <submittedName>
        <fullName evidence="7">Uncharacterized protein</fullName>
    </submittedName>
</protein>
<dbReference type="InterPro" id="IPR003877">
    <property type="entry name" value="SPRY_dom"/>
</dbReference>
<proteinExistence type="predicted"/>
<dbReference type="WBParaSite" id="Gr19_v10_g11654.t2">
    <property type="protein sequence ID" value="Gr19_v10_g11654.t2"/>
    <property type="gene ID" value="Gr19_v10_g11654"/>
</dbReference>
<dbReference type="InterPro" id="IPR000210">
    <property type="entry name" value="BTB/POZ_dom"/>
</dbReference>
<feature type="domain" description="BTB" evidence="4">
    <location>
        <begin position="199"/>
        <end position="271"/>
    </location>
</feature>
<dbReference type="InterPro" id="IPR011333">
    <property type="entry name" value="SKP1/BTB/POZ_sf"/>
</dbReference>
<dbReference type="GO" id="GO:0022008">
    <property type="term" value="P:neurogenesis"/>
    <property type="evidence" value="ECO:0007669"/>
    <property type="project" value="TreeGrafter"/>
</dbReference>
<reference evidence="7" key="1">
    <citation type="submission" date="2022-11" db="UniProtKB">
        <authorList>
            <consortium name="WormBaseParasite"/>
        </authorList>
    </citation>
    <scope>IDENTIFICATION</scope>
</reference>
<dbReference type="SMART" id="SM00225">
    <property type="entry name" value="BTB"/>
    <property type="match status" value="1"/>
</dbReference>
<evidence type="ECO:0000313" key="7">
    <source>
        <dbReference type="WBParaSite" id="Gr19_v10_g11654.t2"/>
    </source>
</evidence>
<dbReference type="CDD" id="cd12885">
    <property type="entry name" value="SPRY_RanBP_like"/>
    <property type="match status" value="1"/>
</dbReference>
<dbReference type="GO" id="GO:0005829">
    <property type="term" value="C:cytosol"/>
    <property type="evidence" value="ECO:0007669"/>
    <property type="project" value="TreeGrafter"/>
</dbReference>
<accession>A0A914GXF8</accession>
<evidence type="ECO:0000313" key="6">
    <source>
        <dbReference type="Proteomes" id="UP000887572"/>
    </source>
</evidence>
<dbReference type="Proteomes" id="UP000887572">
    <property type="component" value="Unplaced"/>
</dbReference>
<sequence length="639" mass="70935">MSKKASKNCWKLRKMDYVELGDESSHAIPPEAPIFVNVRDHFAAWGKTLVRQFAKPANGPRRRVNVTLPPNPSNDQLNNCRGNGKSTLTHFPSTDPDQSQPDPGGLSTYGFEFGEISRIAFRPEYKIACEQANVLQPKHYDGNAFFNTTVTYRTDSTVFMPYDSLVELQLAPDRRKMDEGGTNSSLGRMKHLLDTGNGADVHFLVGGGDEKELMPAHKTILMAASDVFGAMFPFDARNAGTSEETKPVEVPDVEVGAFKAMLSFIYVDDVSGLNGDNAIAVLYAAKKYDLPELVVSCLNFPIWKLSNVFFAFGQTRFLGEGHIDVNADALILSEEFLEIDQKSLCEILDRDELMISEEIAIWNAALRWADEKCRQNGKEPTAANRRAMLGPALFKIRFPLILHEDFSDNIVSSGVLTEGELISVFLHYSRPDRARPEPYQLQFPTNGRAFTGLTIQNRWDSAACHDLALIGPNRLSVQITADNPMYRSVLAIRPIPKRKFGIFYYEVTLVAQKGFVSIGLAAKRMPLDKWVGWYKGTYAYSRWGDFWGHAVEECSHGRNGRPFIAGKPKFGEGDVIGCGVNLATRQIIYTQNGQRLGTAGLCVDSAADLFPCVSLYCSGDKIEANFGPNFKFNIAADGI</sequence>
<evidence type="ECO:0000256" key="2">
    <source>
        <dbReference type="ARBA" id="ARBA00022786"/>
    </source>
</evidence>
<dbReference type="SUPFAM" id="SSF54695">
    <property type="entry name" value="POZ domain"/>
    <property type="match status" value="1"/>
</dbReference>
<dbReference type="InterPro" id="IPR043136">
    <property type="entry name" value="B30.2/SPRY_sf"/>
</dbReference>
<feature type="compositionally biased region" description="Polar residues" evidence="3">
    <location>
        <begin position="73"/>
        <end position="91"/>
    </location>
</feature>
<evidence type="ECO:0000256" key="3">
    <source>
        <dbReference type="SAM" id="MobiDB-lite"/>
    </source>
</evidence>
<feature type="compositionally biased region" description="Low complexity" evidence="3">
    <location>
        <begin position="92"/>
        <end position="103"/>
    </location>
</feature>
<dbReference type="Gene3D" id="3.30.710.10">
    <property type="entry name" value="Potassium Channel Kv1.1, Chain A"/>
    <property type="match status" value="1"/>
</dbReference>
<feature type="region of interest" description="Disordered" evidence="3">
    <location>
        <begin position="60"/>
        <end position="106"/>
    </location>
</feature>
<organism evidence="6 7">
    <name type="scientific">Globodera rostochiensis</name>
    <name type="common">Golden nematode worm</name>
    <name type="synonym">Heterodera rostochiensis</name>
    <dbReference type="NCBI Taxonomy" id="31243"/>
    <lineage>
        <taxon>Eukaryota</taxon>
        <taxon>Metazoa</taxon>
        <taxon>Ecdysozoa</taxon>
        <taxon>Nematoda</taxon>
        <taxon>Chromadorea</taxon>
        <taxon>Rhabditida</taxon>
        <taxon>Tylenchina</taxon>
        <taxon>Tylenchomorpha</taxon>
        <taxon>Tylenchoidea</taxon>
        <taxon>Heteroderidae</taxon>
        <taxon>Heteroderinae</taxon>
        <taxon>Globodera</taxon>
    </lineage>
</organism>
<dbReference type="Pfam" id="PF07707">
    <property type="entry name" value="BACK"/>
    <property type="match status" value="1"/>
</dbReference>
<evidence type="ECO:0000259" key="5">
    <source>
        <dbReference type="PROSITE" id="PS50188"/>
    </source>
</evidence>
<keyword evidence="6" id="KW-1185">Reference proteome</keyword>
<comment type="pathway">
    <text evidence="1">Protein modification; protein ubiquitination.</text>
</comment>
<dbReference type="PANTHER" id="PTHR45774">
    <property type="entry name" value="BTB/POZ DOMAIN-CONTAINING"/>
    <property type="match status" value="1"/>
</dbReference>
<dbReference type="InterPro" id="IPR044736">
    <property type="entry name" value="Gid1/RanBPM/SPLA_SPRY"/>
</dbReference>
<dbReference type="AlphaFoldDB" id="A0A914GXF8"/>
<dbReference type="InterPro" id="IPR001870">
    <property type="entry name" value="B30.2/SPRY"/>
</dbReference>
<dbReference type="Pfam" id="PF00622">
    <property type="entry name" value="SPRY"/>
    <property type="match status" value="1"/>
</dbReference>
<dbReference type="PROSITE" id="PS50097">
    <property type="entry name" value="BTB"/>
    <property type="match status" value="1"/>
</dbReference>
<keyword evidence="2" id="KW-0833">Ubl conjugation pathway</keyword>
<dbReference type="InterPro" id="IPR011705">
    <property type="entry name" value="BACK"/>
</dbReference>
<dbReference type="Gene3D" id="1.25.40.420">
    <property type="match status" value="1"/>
</dbReference>
<dbReference type="FunFam" id="1.25.40.420:FF:000008">
    <property type="entry name" value="BTB/POZ domain-containing protein POB1"/>
    <property type="match status" value="1"/>
</dbReference>
<dbReference type="PANTHER" id="PTHR45774:SF3">
    <property type="entry name" value="BTB (POZ) DOMAIN-CONTAINING 2B-RELATED"/>
    <property type="match status" value="1"/>
</dbReference>